<dbReference type="SMART" id="SM00342">
    <property type="entry name" value="HTH_ARAC"/>
    <property type="match status" value="1"/>
</dbReference>
<dbReference type="EMBL" id="JBBPCC010000009">
    <property type="protein sequence ID" value="MEK8129299.1"/>
    <property type="molecule type" value="Genomic_DNA"/>
</dbReference>
<sequence>MIGFPYEVMMERREALERLDLRVRWGRYEIRVLRFHMTTFASGKTCSFHKHAEFEFHFIPSGAGKVVMVDRPYELSEGMLYVTGPGVMHYQEAHTADSMEELCLHIDIIDRIARGGEGREVCSMDRWEMAEADDCVSKLQALPLVPTLDVHQAMPFFLEAYRACCDNYSGSYTTIKQCIVQIMLRTVRAYDDGKLQLELPERDVNASRYRFVVQYIRSNYASPLTLEDVADKLNVSSRQLQRILKMYHPGSSFRGIVEDVRLEAVCRRLDESDLPVEKIAIQEGFANGNYLHAVFRKRFGMTPSQYRGRNTPAHLPISL</sequence>
<accession>A0ABU9DKI2</accession>
<dbReference type="InterPro" id="IPR009057">
    <property type="entry name" value="Homeodomain-like_sf"/>
</dbReference>
<dbReference type="SUPFAM" id="SSF46689">
    <property type="entry name" value="Homeodomain-like"/>
    <property type="match status" value="1"/>
</dbReference>
<evidence type="ECO:0000259" key="4">
    <source>
        <dbReference type="PROSITE" id="PS01124"/>
    </source>
</evidence>
<evidence type="ECO:0000313" key="6">
    <source>
        <dbReference type="Proteomes" id="UP001469365"/>
    </source>
</evidence>
<dbReference type="PANTHER" id="PTHR43280:SF2">
    <property type="entry name" value="HTH-TYPE TRANSCRIPTIONAL REGULATOR EXSA"/>
    <property type="match status" value="1"/>
</dbReference>
<dbReference type="Gene3D" id="2.60.120.10">
    <property type="entry name" value="Jelly Rolls"/>
    <property type="match status" value="1"/>
</dbReference>
<dbReference type="PROSITE" id="PS00041">
    <property type="entry name" value="HTH_ARAC_FAMILY_1"/>
    <property type="match status" value="1"/>
</dbReference>
<dbReference type="CDD" id="cd02208">
    <property type="entry name" value="cupin_RmlC-like"/>
    <property type="match status" value="1"/>
</dbReference>
<dbReference type="SUPFAM" id="SSF51182">
    <property type="entry name" value="RmlC-like cupins"/>
    <property type="match status" value="1"/>
</dbReference>
<keyword evidence="2" id="KW-0238">DNA-binding</keyword>
<evidence type="ECO:0000256" key="2">
    <source>
        <dbReference type="ARBA" id="ARBA00023125"/>
    </source>
</evidence>
<evidence type="ECO:0000256" key="3">
    <source>
        <dbReference type="ARBA" id="ARBA00023163"/>
    </source>
</evidence>
<dbReference type="PROSITE" id="PS01124">
    <property type="entry name" value="HTH_ARAC_FAMILY_2"/>
    <property type="match status" value="1"/>
</dbReference>
<dbReference type="PANTHER" id="PTHR43280">
    <property type="entry name" value="ARAC-FAMILY TRANSCRIPTIONAL REGULATOR"/>
    <property type="match status" value="1"/>
</dbReference>
<protein>
    <submittedName>
        <fullName evidence="5">Helix-turn-helix domain-containing protein</fullName>
    </submittedName>
</protein>
<name>A0ABU9DKI2_9BACL</name>
<evidence type="ECO:0000256" key="1">
    <source>
        <dbReference type="ARBA" id="ARBA00023015"/>
    </source>
</evidence>
<proteinExistence type="predicted"/>
<keyword evidence="1" id="KW-0805">Transcription regulation</keyword>
<dbReference type="InterPro" id="IPR011051">
    <property type="entry name" value="RmlC_Cupin_sf"/>
</dbReference>
<dbReference type="InterPro" id="IPR003313">
    <property type="entry name" value="AraC-bd"/>
</dbReference>
<keyword evidence="6" id="KW-1185">Reference proteome</keyword>
<evidence type="ECO:0000313" key="5">
    <source>
        <dbReference type="EMBL" id="MEK8129299.1"/>
    </source>
</evidence>
<dbReference type="Proteomes" id="UP001469365">
    <property type="component" value="Unassembled WGS sequence"/>
</dbReference>
<dbReference type="Pfam" id="PF02311">
    <property type="entry name" value="AraC_binding"/>
    <property type="match status" value="1"/>
</dbReference>
<dbReference type="RefSeq" id="WP_341416400.1">
    <property type="nucleotide sequence ID" value="NZ_JBBPCC010000009.1"/>
</dbReference>
<feature type="domain" description="HTH araC/xylS-type" evidence="4">
    <location>
        <begin position="210"/>
        <end position="309"/>
    </location>
</feature>
<comment type="caution">
    <text evidence="5">The sequence shown here is derived from an EMBL/GenBank/DDBJ whole genome shotgun (WGS) entry which is preliminary data.</text>
</comment>
<dbReference type="InterPro" id="IPR018060">
    <property type="entry name" value="HTH_AraC"/>
</dbReference>
<dbReference type="InterPro" id="IPR018062">
    <property type="entry name" value="HTH_AraC-typ_CS"/>
</dbReference>
<reference evidence="5 6" key="1">
    <citation type="submission" date="2024-04" db="EMBL/GenBank/DDBJ databases">
        <title>draft genome sequnece of Paenibacillus filicis.</title>
        <authorList>
            <person name="Kim D.-U."/>
        </authorList>
    </citation>
    <scope>NUCLEOTIDE SEQUENCE [LARGE SCALE GENOMIC DNA]</scope>
    <source>
        <strain evidence="5 6">KACC14197</strain>
    </source>
</reference>
<dbReference type="Gene3D" id="1.10.10.60">
    <property type="entry name" value="Homeodomain-like"/>
    <property type="match status" value="1"/>
</dbReference>
<dbReference type="InterPro" id="IPR014710">
    <property type="entry name" value="RmlC-like_jellyroll"/>
</dbReference>
<gene>
    <name evidence="5" type="ORF">WMW72_15440</name>
</gene>
<keyword evidence="3" id="KW-0804">Transcription</keyword>
<dbReference type="Pfam" id="PF12833">
    <property type="entry name" value="HTH_18"/>
    <property type="match status" value="1"/>
</dbReference>
<organism evidence="5 6">
    <name type="scientific">Paenibacillus filicis</name>
    <dbReference type="NCBI Taxonomy" id="669464"/>
    <lineage>
        <taxon>Bacteria</taxon>
        <taxon>Bacillati</taxon>
        <taxon>Bacillota</taxon>
        <taxon>Bacilli</taxon>
        <taxon>Bacillales</taxon>
        <taxon>Paenibacillaceae</taxon>
        <taxon>Paenibacillus</taxon>
    </lineage>
</organism>